<protein>
    <submittedName>
        <fullName evidence="2">Unplaced genomic scaffold K443scaffold_365, whole genome shotgun sequence</fullName>
    </submittedName>
</protein>
<dbReference type="AlphaFoldDB" id="A0A0C9WIA1"/>
<accession>A0A0C9WIA1</accession>
<dbReference type="Proteomes" id="UP000054477">
    <property type="component" value="Unassembled WGS sequence"/>
</dbReference>
<reference evidence="3" key="2">
    <citation type="submission" date="2015-01" db="EMBL/GenBank/DDBJ databases">
        <title>Evolutionary Origins and Diversification of the Mycorrhizal Mutualists.</title>
        <authorList>
            <consortium name="DOE Joint Genome Institute"/>
            <consortium name="Mycorrhizal Genomics Consortium"/>
            <person name="Kohler A."/>
            <person name="Kuo A."/>
            <person name="Nagy L.G."/>
            <person name="Floudas D."/>
            <person name="Copeland A."/>
            <person name="Barry K.W."/>
            <person name="Cichocki N."/>
            <person name="Veneault-Fourrey C."/>
            <person name="LaButti K."/>
            <person name="Lindquist E.A."/>
            <person name="Lipzen A."/>
            <person name="Lundell T."/>
            <person name="Morin E."/>
            <person name="Murat C."/>
            <person name="Riley R."/>
            <person name="Ohm R."/>
            <person name="Sun H."/>
            <person name="Tunlid A."/>
            <person name="Henrissat B."/>
            <person name="Grigoriev I.V."/>
            <person name="Hibbett D.S."/>
            <person name="Martin F."/>
        </authorList>
    </citation>
    <scope>NUCLEOTIDE SEQUENCE [LARGE SCALE GENOMIC DNA]</scope>
    <source>
        <strain evidence="3">LaAM-08-1</strain>
    </source>
</reference>
<gene>
    <name evidence="2" type="ORF">K443DRAFT_13497</name>
</gene>
<reference evidence="2 3" key="1">
    <citation type="submission" date="2014-04" db="EMBL/GenBank/DDBJ databases">
        <authorList>
            <consortium name="DOE Joint Genome Institute"/>
            <person name="Kuo A."/>
            <person name="Kohler A."/>
            <person name="Nagy L.G."/>
            <person name="Floudas D."/>
            <person name="Copeland A."/>
            <person name="Barry K.W."/>
            <person name="Cichocki N."/>
            <person name="Veneault-Fourrey C."/>
            <person name="LaButti K."/>
            <person name="Lindquist E.A."/>
            <person name="Lipzen A."/>
            <person name="Lundell T."/>
            <person name="Morin E."/>
            <person name="Murat C."/>
            <person name="Sun H."/>
            <person name="Tunlid A."/>
            <person name="Henrissat B."/>
            <person name="Grigoriev I.V."/>
            <person name="Hibbett D.S."/>
            <person name="Martin F."/>
            <person name="Nordberg H.P."/>
            <person name="Cantor M.N."/>
            <person name="Hua S.X."/>
        </authorList>
    </citation>
    <scope>NUCLEOTIDE SEQUENCE [LARGE SCALE GENOMIC DNA]</scope>
    <source>
        <strain evidence="2 3">LaAM-08-1</strain>
    </source>
</reference>
<dbReference type="EMBL" id="KN838900">
    <property type="protein sequence ID" value="KIJ92584.1"/>
    <property type="molecule type" value="Genomic_DNA"/>
</dbReference>
<feature type="region of interest" description="Disordered" evidence="1">
    <location>
        <begin position="1"/>
        <end position="26"/>
    </location>
</feature>
<organism evidence="2 3">
    <name type="scientific">Laccaria amethystina LaAM-08-1</name>
    <dbReference type="NCBI Taxonomy" id="1095629"/>
    <lineage>
        <taxon>Eukaryota</taxon>
        <taxon>Fungi</taxon>
        <taxon>Dikarya</taxon>
        <taxon>Basidiomycota</taxon>
        <taxon>Agaricomycotina</taxon>
        <taxon>Agaricomycetes</taxon>
        <taxon>Agaricomycetidae</taxon>
        <taxon>Agaricales</taxon>
        <taxon>Agaricineae</taxon>
        <taxon>Hydnangiaceae</taxon>
        <taxon>Laccaria</taxon>
    </lineage>
</organism>
<dbReference type="OrthoDB" id="3106503at2759"/>
<evidence type="ECO:0000256" key="1">
    <source>
        <dbReference type="SAM" id="MobiDB-lite"/>
    </source>
</evidence>
<name>A0A0C9WIA1_9AGAR</name>
<dbReference type="HOGENOM" id="CLU_2386519_0_0_1"/>
<keyword evidence="3" id="KW-1185">Reference proteome</keyword>
<evidence type="ECO:0000313" key="2">
    <source>
        <dbReference type="EMBL" id="KIJ92584.1"/>
    </source>
</evidence>
<evidence type="ECO:0000313" key="3">
    <source>
        <dbReference type="Proteomes" id="UP000054477"/>
    </source>
</evidence>
<sequence length="94" mass="10456">MSLAHTSGDQHLADEGEMPLPPAEGCIHDGLLSSRVDASAQSTLRKHTRPSLFDVVSLEIGKITNPLEYARMAHKVLHREWEEAMRARDAFLHA</sequence>
<proteinExistence type="predicted"/>